<feature type="transmembrane region" description="Helical" evidence="1">
    <location>
        <begin position="234"/>
        <end position="251"/>
    </location>
</feature>
<sequence length="604" mass="66538">MPSGALRLRDDFDRHWLRWALLAWLLIAAWFLATRWGMIYWLALGDTDDNMRLMQVRALLDGQGWYDLRQYRLDPPGGFNIHWSRLVDLPIAGMILLLQPLLGTAMAEKIACGIAPLLPLGVVVTAMSLAVRRLVAPLAWPITVALMLGCTSTMLMFAPLRIDHHGWQLACLAVTVAGMADPRRARGGATVGLSSALSLTIGLELLPYCAAAGAIVTLRWIWDGEEARRMRTYGLTLASGSAFGFAVFGSYDNMAMRCDALTPVWLSAMIAAGGLLFAMSLPRIARRWLRLVMAAAAGAFIAGAFASVFPQCVGGRLEGVSPELEETWLNNVREARPIFRVPLRNALPISVLPAIGLIGALVAFWRARRTPAAVGWAAVALFTLFASAMLMWQVRAGPAAQMLSLPGATALLWIIVPWCMRQRWMLVRVIGVVAAFMIVSGLFVAYVIKWLPIDLPTGRSPVVAKANSNCQRFWAMKPLEKLPSATMFTQVDLGPRLITLTHHNAVAGPYHRNGQAILDVHHAFTGKPQDFRPIAARHHAEYVLICVNMAETTVYRARNPHGFYAQLHRGIVPDWLTPVELPEKTPFKLWRIDYDAPAAPPADQ</sequence>
<evidence type="ECO:0000313" key="3">
    <source>
        <dbReference type="Proteomes" id="UP000501568"/>
    </source>
</evidence>
<proteinExistence type="predicted"/>
<keyword evidence="3" id="KW-1185">Reference proteome</keyword>
<protein>
    <submittedName>
        <fullName evidence="2">AcrB/AcrD/AcrF family protein</fullName>
    </submittedName>
</protein>
<feature type="transmembrane region" description="Helical" evidence="1">
    <location>
        <begin position="426"/>
        <end position="448"/>
    </location>
</feature>
<dbReference type="KEGG" id="spzr:G5C33_18855"/>
<feature type="transmembrane region" description="Helical" evidence="1">
    <location>
        <begin position="138"/>
        <end position="160"/>
    </location>
</feature>
<dbReference type="Proteomes" id="UP000501568">
    <property type="component" value="Chromosome"/>
</dbReference>
<feature type="transmembrane region" description="Helical" evidence="1">
    <location>
        <begin position="399"/>
        <end position="419"/>
    </location>
</feature>
<feature type="transmembrane region" description="Helical" evidence="1">
    <location>
        <begin position="372"/>
        <end position="393"/>
    </location>
</feature>
<feature type="transmembrane region" description="Helical" evidence="1">
    <location>
        <begin position="288"/>
        <end position="309"/>
    </location>
</feature>
<keyword evidence="1" id="KW-1133">Transmembrane helix</keyword>
<gene>
    <name evidence="2" type="ORF">G5C33_18855</name>
</gene>
<name>A0A6G6YAS8_9SPHN</name>
<feature type="transmembrane region" description="Helical" evidence="1">
    <location>
        <begin position="205"/>
        <end position="222"/>
    </location>
</feature>
<evidence type="ECO:0000256" key="1">
    <source>
        <dbReference type="SAM" id="Phobius"/>
    </source>
</evidence>
<evidence type="ECO:0000313" key="2">
    <source>
        <dbReference type="EMBL" id="QIG82044.1"/>
    </source>
</evidence>
<feature type="transmembrane region" description="Helical" evidence="1">
    <location>
        <begin position="263"/>
        <end position="281"/>
    </location>
</feature>
<organism evidence="2 3">
    <name type="scientific">Stakelama tenebrarum</name>
    <dbReference type="NCBI Taxonomy" id="2711215"/>
    <lineage>
        <taxon>Bacteria</taxon>
        <taxon>Pseudomonadati</taxon>
        <taxon>Pseudomonadota</taxon>
        <taxon>Alphaproteobacteria</taxon>
        <taxon>Sphingomonadales</taxon>
        <taxon>Sphingomonadaceae</taxon>
        <taxon>Stakelama</taxon>
    </lineage>
</organism>
<keyword evidence="1" id="KW-0812">Transmembrane</keyword>
<keyword evidence="1" id="KW-0472">Membrane</keyword>
<reference evidence="2 3" key="1">
    <citation type="submission" date="2020-02" db="EMBL/GenBank/DDBJ databases">
        <authorList>
            <person name="Zheng R.K."/>
            <person name="Sun C.M."/>
        </authorList>
    </citation>
    <scope>NUCLEOTIDE SEQUENCE [LARGE SCALE GENOMIC DNA]</scope>
    <source>
        <strain evidence="3">zrk23</strain>
    </source>
</reference>
<dbReference type="EMBL" id="CP049109">
    <property type="protein sequence ID" value="QIG82044.1"/>
    <property type="molecule type" value="Genomic_DNA"/>
</dbReference>
<accession>A0A6G6YAS8</accession>
<feature type="transmembrane region" description="Helical" evidence="1">
    <location>
        <begin position="346"/>
        <end position="365"/>
    </location>
</feature>
<feature type="transmembrane region" description="Helical" evidence="1">
    <location>
        <begin position="21"/>
        <end position="43"/>
    </location>
</feature>
<dbReference type="AlphaFoldDB" id="A0A6G6YAS8"/>
<feature type="transmembrane region" description="Helical" evidence="1">
    <location>
        <begin position="110"/>
        <end position="132"/>
    </location>
</feature>